<proteinExistence type="predicted"/>
<keyword evidence="2" id="KW-1185">Reference proteome</keyword>
<comment type="caution">
    <text evidence="1">The sequence shown here is derived from an EMBL/GenBank/DDBJ whole genome shotgun (WGS) entry which is preliminary data.</text>
</comment>
<evidence type="ECO:0000313" key="1">
    <source>
        <dbReference type="EMBL" id="SAL43681.1"/>
    </source>
</evidence>
<dbReference type="EMBL" id="FCNZ02000007">
    <property type="protein sequence ID" value="SAL43681.1"/>
    <property type="molecule type" value="Genomic_DNA"/>
</dbReference>
<dbReference type="AlphaFoldDB" id="A0A158HI83"/>
<protein>
    <submittedName>
        <fullName evidence="1">Uncharacterized protein</fullName>
    </submittedName>
</protein>
<evidence type="ECO:0000313" key="2">
    <source>
        <dbReference type="Proteomes" id="UP000054717"/>
    </source>
</evidence>
<accession>A0A158HI83</accession>
<dbReference type="Proteomes" id="UP000054717">
    <property type="component" value="Unassembled WGS sequence"/>
</dbReference>
<reference evidence="1" key="1">
    <citation type="submission" date="2016-01" db="EMBL/GenBank/DDBJ databases">
        <authorList>
            <person name="Peeters Charlotte."/>
        </authorList>
    </citation>
    <scope>NUCLEOTIDE SEQUENCE</scope>
    <source>
        <strain evidence="1">LMG 22936</strain>
    </source>
</reference>
<sequence>MLQTSLGRTAMSVEIIVRETKTGLEIISGRRRLDALLALRDEVVVMSPGIGEVVIARLPDGRLQASANPEHVKLFRQPDVGSKKTFA</sequence>
<name>A0A158HI83_9BURK</name>
<organism evidence="1 2">
    <name type="scientific">Caballeronia telluris</name>
    <dbReference type="NCBI Taxonomy" id="326475"/>
    <lineage>
        <taxon>Bacteria</taxon>
        <taxon>Pseudomonadati</taxon>
        <taxon>Pseudomonadota</taxon>
        <taxon>Betaproteobacteria</taxon>
        <taxon>Burkholderiales</taxon>
        <taxon>Burkholderiaceae</taxon>
        <taxon>Caballeronia</taxon>
    </lineage>
</organism>
<dbReference type="STRING" id="326475.AWB66_02342"/>
<gene>
    <name evidence="1" type="ORF">AWB66_02342</name>
</gene>